<evidence type="ECO:0000259" key="4">
    <source>
        <dbReference type="PROSITE" id="PS50995"/>
    </source>
</evidence>
<sequence>MGEQSELELERFLPYKLMQVAERVGAELAVFYRKEFGITRPEWRLMAVLGDGRSLIARELVEMTSMDKVKVSRALQGLEDKKLIKRTSNPRDQRAARIVLTTEGKELHRRMVPRVLEWEASLAEGLTGGDTRQLLSSLNQLLARLENM</sequence>
<dbReference type="PROSITE" id="PS50995">
    <property type="entry name" value="HTH_MARR_2"/>
    <property type="match status" value="1"/>
</dbReference>
<dbReference type="EMBL" id="SODO01000002">
    <property type="protein sequence ID" value="TDW61431.1"/>
    <property type="molecule type" value="Genomic_DNA"/>
</dbReference>
<keyword evidence="2 6" id="KW-0238">DNA-binding</keyword>
<dbReference type="Gene3D" id="1.10.10.10">
    <property type="entry name" value="Winged helix-like DNA-binding domain superfamily/Winged helix DNA-binding domain"/>
    <property type="match status" value="1"/>
</dbReference>
<dbReference type="SMART" id="SM00347">
    <property type="entry name" value="HTH_MARR"/>
    <property type="match status" value="1"/>
</dbReference>
<dbReference type="OrthoDB" id="8906692at2"/>
<evidence type="ECO:0000313" key="5">
    <source>
        <dbReference type="EMBL" id="OYD25377.1"/>
    </source>
</evidence>
<dbReference type="EMBL" id="NQJF01000003">
    <property type="protein sequence ID" value="OYD25377.1"/>
    <property type="molecule type" value="Genomic_DNA"/>
</dbReference>
<dbReference type="Proteomes" id="UP000243640">
    <property type="component" value="Unassembled WGS sequence"/>
</dbReference>
<proteinExistence type="predicted"/>
<dbReference type="PANTHER" id="PTHR35790:SF4">
    <property type="entry name" value="HTH-TYPE TRANSCRIPTIONAL REGULATOR PCHR"/>
    <property type="match status" value="1"/>
</dbReference>
<protein>
    <submittedName>
        <fullName evidence="5 6">MarR family transcriptional regulator</fullName>
    </submittedName>
</protein>
<evidence type="ECO:0000313" key="7">
    <source>
        <dbReference type="Proteomes" id="UP000243640"/>
    </source>
</evidence>
<keyword evidence="8" id="KW-1185">Reference proteome</keyword>
<dbReference type="InterPro" id="IPR036390">
    <property type="entry name" value="WH_DNA-bd_sf"/>
</dbReference>
<dbReference type="GO" id="GO:0003700">
    <property type="term" value="F:DNA-binding transcription factor activity"/>
    <property type="evidence" value="ECO:0007669"/>
    <property type="project" value="InterPro"/>
</dbReference>
<reference evidence="5 7" key="1">
    <citation type="submission" date="2017-08" db="EMBL/GenBank/DDBJ databases">
        <title>Draft Genome Sequence of the Marine Bacterium Oceanimonas baumannii ATCC 700832.</title>
        <authorList>
            <person name="Mcclelland W.D."/>
            <person name="Brennan M.A."/>
            <person name="Trachtenberg A.M."/>
            <person name="Maclea K.S."/>
        </authorList>
    </citation>
    <scope>NUCLEOTIDE SEQUENCE [LARGE SCALE GENOMIC DNA]</scope>
    <source>
        <strain evidence="5 7">ATCC 700832</strain>
    </source>
</reference>
<dbReference type="RefSeq" id="WP_094277208.1">
    <property type="nucleotide sequence ID" value="NZ_NQJF01000003.1"/>
</dbReference>
<dbReference type="Proteomes" id="UP000295058">
    <property type="component" value="Unassembled WGS sequence"/>
</dbReference>
<accession>A0A235CMX2</accession>
<dbReference type="Pfam" id="PF12802">
    <property type="entry name" value="MarR_2"/>
    <property type="match status" value="1"/>
</dbReference>
<dbReference type="PANTHER" id="PTHR35790">
    <property type="entry name" value="HTH-TYPE TRANSCRIPTIONAL REGULATOR PCHR"/>
    <property type="match status" value="1"/>
</dbReference>
<name>A0A235CMX2_9GAMM</name>
<organism evidence="5 7">
    <name type="scientific">Oceanimonas baumannii</name>
    <dbReference type="NCBI Taxonomy" id="129578"/>
    <lineage>
        <taxon>Bacteria</taxon>
        <taxon>Pseudomonadati</taxon>
        <taxon>Pseudomonadota</taxon>
        <taxon>Gammaproteobacteria</taxon>
        <taxon>Aeromonadales</taxon>
        <taxon>Aeromonadaceae</taxon>
        <taxon>Oceanimonas</taxon>
    </lineage>
</organism>
<dbReference type="InterPro" id="IPR052067">
    <property type="entry name" value="Metal_resp_HTH_trans_reg"/>
</dbReference>
<evidence type="ECO:0000256" key="1">
    <source>
        <dbReference type="ARBA" id="ARBA00023015"/>
    </source>
</evidence>
<feature type="domain" description="HTH marR-type" evidence="4">
    <location>
        <begin position="10"/>
        <end position="147"/>
    </location>
</feature>
<gene>
    <name evidence="5" type="ORF">B6S09_03935</name>
    <name evidence="6" type="ORF">LY04_00971</name>
</gene>
<dbReference type="PRINTS" id="PR00598">
    <property type="entry name" value="HTHMARR"/>
</dbReference>
<dbReference type="InterPro" id="IPR036388">
    <property type="entry name" value="WH-like_DNA-bd_sf"/>
</dbReference>
<keyword evidence="1" id="KW-0805">Transcription regulation</keyword>
<dbReference type="GO" id="GO:0003677">
    <property type="term" value="F:DNA binding"/>
    <property type="evidence" value="ECO:0007669"/>
    <property type="project" value="UniProtKB-KW"/>
</dbReference>
<evidence type="ECO:0000256" key="2">
    <source>
        <dbReference type="ARBA" id="ARBA00023125"/>
    </source>
</evidence>
<evidence type="ECO:0000256" key="3">
    <source>
        <dbReference type="ARBA" id="ARBA00023163"/>
    </source>
</evidence>
<keyword evidence="3" id="KW-0804">Transcription</keyword>
<dbReference type="InterPro" id="IPR000835">
    <property type="entry name" value="HTH_MarR-typ"/>
</dbReference>
<evidence type="ECO:0000313" key="8">
    <source>
        <dbReference type="Proteomes" id="UP000295058"/>
    </source>
</evidence>
<dbReference type="AlphaFoldDB" id="A0A235CMX2"/>
<dbReference type="SUPFAM" id="SSF46785">
    <property type="entry name" value="Winged helix' DNA-binding domain"/>
    <property type="match status" value="1"/>
</dbReference>
<comment type="caution">
    <text evidence="5">The sequence shown here is derived from an EMBL/GenBank/DDBJ whole genome shotgun (WGS) entry which is preliminary data.</text>
</comment>
<evidence type="ECO:0000313" key="6">
    <source>
        <dbReference type="EMBL" id="TDW61431.1"/>
    </source>
</evidence>
<reference evidence="6 8" key="2">
    <citation type="submission" date="2019-03" db="EMBL/GenBank/DDBJ databases">
        <title>Genomic Encyclopedia of Archaeal and Bacterial Type Strains, Phase II (KMG-II): from individual species to whole genera.</title>
        <authorList>
            <person name="Goeker M."/>
        </authorList>
    </citation>
    <scope>NUCLEOTIDE SEQUENCE [LARGE SCALE GENOMIC DNA]</scope>
    <source>
        <strain evidence="6 8">DSM 15594</strain>
    </source>
</reference>